<accession>A0A7J0FUX9</accession>
<name>A0A7J0FUX9_9ERIC</name>
<reference evidence="1 2" key="1">
    <citation type="submission" date="2019-07" db="EMBL/GenBank/DDBJ databases">
        <title>De Novo Assembly of kiwifruit Actinidia rufa.</title>
        <authorList>
            <person name="Sugita-Konishi S."/>
            <person name="Sato K."/>
            <person name="Mori E."/>
            <person name="Abe Y."/>
            <person name="Kisaki G."/>
            <person name="Hamano K."/>
            <person name="Suezawa K."/>
            <person name="Otani M."/>
            <person name="Fukuda T."/>
            <person name="Manabe T."/>
            <person name="Gomi K."/>
            <person name="Tabuchi M."/>
            <person name="Akimitsu K."/>
            <person name="Kataoka I."/>
        </authorList>
    </citation>
    <scope>NUCLEOTIDE SEQUENCE [LARGE SCALE GENOMIC DNA]</scope>
    <source>
        <strain evidence="2">cv. Fuchu</strain>
    </source>
</reference>
<dbReference type="InterPro" id="IPR032675">
    <property type="entry name" value="LRR_dom_sf"/>
</dbReference>
<dbReference type="Proteomes" id="UP000585474">
    <property type="component" value="Unassembled WGS sequence"/>
</dbReference>
<keyword evidence="2" id="KW-1185">Reference proteome</keyword>
<sequence length="578" mass="63927">MILLMAMLPCSYSTDLVMTKVKQSSISLEGIDGDKCQIAWPLLPTVSFEAVEEVDISNCPRLCLEAAIECFCKSFPSLRVLKAAHYLDFKMTKLRQLVRKCPLLAEVDLTVDVSPVIPSQVSIVSSSPAITLRASTASLEIDSYSSDASNLYMSRALLSNVTKLTLEGRVDVSVTDAGISVLVLRSANLHSLVVVFIVGNDVALSIFTFKIGAILCLISETPMLRSLCLRETQIVDNTFHSFLGSSLEMLDVSDTKVSEAALGHIISRNPGLKCLKAKGCRNLFLQKSKIEVGDFPPFRDSCKEWYIELGKTCTLEEIAIGWGFSCFSLEVLKPAITTLRAITVGLGAALGHDALELLPTTCPLLEEVILYFQVISDRVLINIMESLRYLQVLALCHCLGEISPVSFNFSMPSLRKLRLERATPWMTNADLAVLIQNCANLIELSLLGCRFLNSDSQQIISSGWPGLISIHLEDCGEVTKNGVASLFDCVAVEDILLRHNMPMLRKISLDACDASEGDFDIPNFADRYYLSVVKIAKCKRERCGLDFQNLRRTPVHRETLVLVWDSKNLTRTVIKERV</sequence>
<keyword evidence="1" id="KW-0436">Ligase</keyword>
<gene>
    <name evidence="1" type="ORF">Acr_15g0010890</name>
</gene>
<dbReference type="SUPFAM" id="SSF52047">
    <property type="entry name" value="RNI-like"/>
    <property type="match status" value="2"/>
</dbReference>
<dbReference type="GO" id="GO:0016874">
    <property type="term" value="F:ligase activity"/>
    <property type="evidence" value="ECO:0007669"/>
    <property type="project" value="UniProtKB-KW"/>
</dbReference>
<dbReference type="GO" id="GO:0019005">
    <property type="term" value="C:SCF ubiquitin ligase complex"/>
    <property type="evidence" value="ECO:0007669"/>
    <property type="project" value="TreeGrafter"/>
</dbReference>
<evidence type="ECO:0000313" key="2">
    <source>
        <dbReference type="Proteomes" id="UP000585474"/>
    </source>
</evidence>
<proteinExistence type="predicted"/>
<dbReference type="OrthoDB" id="775260at2759"/>
<protein>
    <submittedName>
        <fullName evidence="1">Ubiquitin-protein ligase</fullName>
    </submittedName>
</protein>
<comment type="caution">
    <text evidence="1">The sequence shown here is derived from an EMBL/GenBank/DDBJ whole genome shotgun (WGS) entry which is preliminary data.</text>
</comment>
<dbReference type="EMBL" id="BJWL01000015">
    <property type="protein sequence ID" value="GFZ02481.1"/>
    <property type="molecule type" value="Genomic_DNA"/>
</dbReference>
<organism evidence="1 2">
    <name type="scientific">Actinidia rufa</name>
    <dbReference type="NCBI Taxonomy" id="165716"/>
    <lineage>
        <taxon>Eukaryota</taxon>
        <taxon>Viridiplantae</taxon>
        <taxon>Streptophyta</taxon>
        <taxon>Embryophyta</taxon>
        <taxon>Tracheophyta</taxon>
        <taxon>Spermatophyta</taxon>
        <taxon>Magnoliopsida</taxon>
        <taxon>eudicotyledons</taxon>
        <taxon>Gunneridae</taxon>
        <taxon>Pentapetalae</taxon>
        <taxon>asterids</taxon>
        <taxon>Ericales</taxon>
        <taxon>Actinidiaceae</taxon>
        <taxon>Actinidia</taxon>
    </lineage>
</organism>
<evidence type="ECO:0000313" key="1">
    <source>
        <dbReference type="EMBL" id="GFZ02481.1"/>
    </source>
</evidence>
<dbReference type="PANTHER" id="PTHR13318">
    <property type="entry name" value="PARTNER OF PAIRED, ISOFORM B-RELATED"/>
    <property type="match status" value="1"/>
</dbReference>
<dbReference type="GO" id="GO:0031146">
    <property type="term" value="P:SCF-dependent proteasomal ubiquitin-dependent protein catabolic process"/>
    <property type="evidence" value="ECO:0007669"/>
    <property type="project" value="TreeGrafter"/>
</dbReference>
<dbReference type="Gene3D" id="3.80.10.10">
    <property type="entry name" value="Ribonuclease Inhibitor"/>
    <property type="match status" value="1"/>
</dbReference>
<dbReference type="AlphaFoldDB" id="A0A7J0FUX9"/>